<evidence type="ECO:0000259" key="4">
    <source>
        <dbReference type="PROSITE" id="PS50119"/>
    </source>
</evidence>
<accession>T1FI72</accession>
<sequence>MSVVNKNGQEYYMCVVHNSQVHFICKPCQKPICPSCLVSNHNTHEVSLASQKVLKNKNILDELISSTQAEIKVVDDKIESLNHYVKNARDIVEEIKKYFNEEIDKFVNDKLLSNLTSYSEDKAKLQRALTDYQTKKNDLKFLTENEAEEMDIKLTEELDLIIHRVNHPQMELNLASLRQIFQNSISSIGVKKDFASLVDEIDCGSVVTCFAISDYKLHFCVGENFIIRNVYGPDEDSVNKTYKGLENLADILVHGNKFYFYITKNATGVFSFGSLNATEFKVNSIDMLSLKHPEFRKIENISCFSLSGDTIIAARNADIFELENKNLNGIKIEGSNIFGNILHVVKLYGGKYVVATQDGLNLFCKGKNQISVRWENIKILNRLEQQTSLYQRSFKTSGYSANSTTAYLSLDSYDNIYVISNRLEKIIFVFDGNLNFLSEIKTKFVPKKLQITKDNKLYVSYLNEPHISVYKLNFFERSDDTESDVQADQTEQTEKQLQEPSEN</sequence>
<evidence type="ECO:0000313" key="5">
    <source>
        <dbReference type="EMBL" id="ESN90966.1"/>
    </source>
</evidence>
<dbReference type="Gene3D" id="3.30.160.60">
    <property type="entry name" value="Classic Zinc Finger"/>
    <property type="match status" value="1"/>
</dbReference>
<keyword evidence="1" id="KW-0863">Zinc-finger</keyword>
<dbReference type="EMBL" id="AMQM01008196">
    <property type="status" value="NOT_ANNOTATED_CDS"/>
    <property type="molecule type" value="Genomic_DNA"/>
</dbReference>
<evidence type="ECO:0000256" key="3">
    <source>
        <dbReference type="SAM" id="MobiDB-lite"/>
    </source>
</evidence>
<keyword evidence="1" id="KW-0862">Zinc</keyword>
<gene>
    <name evidence="6" type="primary">20208521</name>
    <name evidence="5" type="ORF">HELRODRAFT_182439</name>
</gene>
<dbReference type="Proteomes" id="UP000015101">
    <property type="component" value="Unassembled WGS sequence"/>
</dbReference>
<dbReference type="AlphaFoldDB" id="T1FI72"/>
<dbReference type="CDD" id="cd19756">
    <property type="entry name" value="Bbox2"/>
    <property type="match status" value="1"/>
</dbReference>
<protein>
    <recommendedName>
        <fullName evidence="4">B box-type domain-containing protein</fullName>
    </recommendedName>
</protein>
<dbReference type="Pfam" id="PF00643">
    <property type="entry name" value="zf-B_box"/>
    <property type="match status" value="1"/>
</dbReference>
<reference evidence="7" key="1">
    <citation type="submission" date="2012-12" db="EMBL/GenBank/DDBJ databases">
        <authorList>
            <person name="Hellsten U."/>
            <person name="Grimwood J."/>
            <person name="Chapman J.A."/>
            <person name="Shapiro H."/>
            <person name="Aerts A."/>
            <person name="Otillar R.P."/>
            <person name="Terry A.Y."/>
            <person name="Boore J.L."/>
            <person name="Simakov O."/>
            <person name="Marletaz F."/>
            <person name="Cho S.-J."/>
            <person name="Edsinger-Gonzales E."/>
            <person name="Havlak P."/>
            <person name="Kuo D.-H."/>
            <person name="Larsson T."/>
            <person name="Lv J."/>
            <person name="Arendt D."/>
            <person name="Savage R."/>
            <person name="Osoegawa K."/>
            <person name="de Jong P."/>
            <person name="Lindberg D.R."/>
            <person name="Seaver E.C."/>
            <person name="Weisblat D.A."/>
            <person name="Putnam N.H."/>
            <person name="Grigoriev I.V."/>
            <person name="Rokhsar D.S."/>
        </authorList>
    </citation>
    <scope>NUCLEOTIDE SEQUENCE</scope>
</reference>
<dbReference type="PANTHER" id="PTHR25462:SF295">
    <property type="entry name" value="B BOX-TYPE DOMAIN-CONTAINING PROTEIN"/>
    <property type="match status" value="1"/>
</dbReference>
<dbReference type="SUPFAM" id="SSF57845">
    <property type="entry name" value="B-box zinc-binding domain"/>
    <property type="match status" value="1"/>
</dbReference>
<dbReference type="EMBL" id="KB097736">
    <property type="protein sequence ID" value="ESN90966.1"/>
    <property type="molecule type" value="Genomic_DNA"/>
</dbReference>
<keyword evidence="1" id="KW-0479">Metal-binding</keyword>
<dbReference type="InterPro" id="IPR000315">
    <property type="entry name" value="Znf_B-box"/>
</dbReference>
<reference evidence="5 7" key="2">
    <citation type="journal article" date="2013" name="Nature">
        <title>Insights into bilaterian evolution from three spiralian genomes.</title>
        <authorList>
            <person name="Simakov O."/>
            <person name="Marletaz F."/>
            <person name="Cho S.J."/>
            <person name="Edsinger-Gonzales E."/>
            <person name="Havlak P."/>
            <person name="Hellsten U."/>
            <person name="Kuo D.H."/>
            <person name="Larsson T."/>
            <person name="Lv J."/>
            <person name="Arendt D."/>
            <person name="Savage R."/>
            <person name="Osoegawa K."/>
            <person name="de Jong P."/>
            <person name="Grimwood J."/>
            <person name="Chapman J.A."/>
            <person name="Shapiro H."/>
            <person name="Aerts A."/>
            <person name="Otillar R.P."/>
            <person name="Terry A.Y."/>
            <person name="Boore J.L."/>
            <person name="Grigoriev I.V."/>
            <person name="Lindberg D.R."/>
            <person name="Seaver E.C."/>
            <person name="Weisblat D.A."/>
            <person name="Putnam N.H."/>
            <person name="Rokhsar D.S."/>
        </authorList>
    </citation>
    <scope>NUCLEOTIDE SEQUENCE</scope>
</reference>
<dbReference type="PROSITE" id="PS50119">
    <property type="entry name" value="ZF_BBOX"/>
    <property type="match status" value="1"/>
</dbReference>
<feature type="domain" description="B box-type" evidence="4">
    <location>
        <begin position="9"/>
        <end position="49"/>
    </location>
</feature>
<dbReference type="InterPro" id="IPR047153">
    <property type="entry name" value="TRIM45/56/19-like"/>
</dbReference>
<name>T1FI72_HELRO</name>
<keyword evidence="2" id="KW-0175">Coiled coil</keyword>
<feature type="coiled-coil region" evidence="2">
    <location>
        <begin position="108"/>
        <end position="145"/>
    </location>
</feature>
<dbReference type="KEGG" id="hro:HELRODRAFT_182439"/>
<dbReference type="GO" id="GO:0061630">
    <property type="term" value="F:ubiquitin protein ligase activity"/>
    <property type="evidence" value="ECO:0000318"/>
    <property type="project" value="GO_Central"/>
</dbReference>
<keyword evidence="7" id="KW-1185">Reference proteome</keyword>
<reference evidence="6" key="3">
    <citation type="submission" date="2015-06" db="UniProtKB">
        <authorList>
            <consortium name="EnsemblMetazoa"/>
        </authorList>
    </citation>
    <scope>IDENTIFICATION</scope>
</reference>
<dbReference type="GeneID" id="20208521"/>
<dbReference type="RefSeq" id="XP_009030948.1">
    <property type="nucleotide sequence ID" value="XM_009032700.1"/>
</dbReference>
<dbReference type="PANTHER" id="PTHR25462">
    <property type="entry name" value="BONUS, ISOFORM C-RELATED"/>
    <property type="match status" value="1"/>
</dbReference>
<evidence type="ECO:0000256" key="1">
    <source>
        <dbReference type="PROSITE-ProRule" id="PRU00024"/>
    </source>
</evidence>
<dbReference type="EnsemblMetazoa" id="HelroT182439">
    <property type="protein sequence ID" value="HelroP182439"/>
    <property type="gene ID" value="HelroG182439"/>
</dbReference>
<dbReference type="OrthoDB" id="6048578at2759"/>
<dbReference type="InParanoid" id="T1FI72"/>
<evidence type="ECO:0000313" key="6">
    <source>
        <dbReference type="EnsemblMetazoa" id="HelroP182439"/>
    </source>
</evidence>
<organism evidence="6 7">
    <name type="scientific">Helobdella robusta</name>
    <name type="common">Californian leech</name>
    <dbReference type="NCBI Taxonomy" id="6412"/>
    <lineage>
        <taxon>Eukaryota</taxon>
        <taxon>Metazoa</taxon>
        <taxon>Spiralia</taxon>
        <taxon>Lophotrochozoa</taxon>
        <taxon>Annelida</taxon>
        <taxon>Clitellata</taxon>
        <taxon>Hirudinea</taxon>
        <taxon>Rhynchobdellida</taxon>
        <taxon>Glossiphoniidae</taxon>
        <taxon>Helobdella</taxon>
    </lineage>
</organism>
<evidence type="ECO:0000313" key="7">
    <source>
        <dbReference type="Proteomes" id="UP000015101"/>
    </source>
</evidence>
<dbReference type="CTD" id="20208521"/>
<dbReference type="GO" id="GO:0008270">
    <property type="term" value="F:zinc ion binding"/>
    <property type="evidence" value="ECO:0007669"/>
    <property type="project" value="UniProtKB-KW"/>
</dbReference>
<dbReference type="HOGENOM" id="CLU_542156_0_0_1"/>
<proteinExistence type="predicted"/>
<feature type="region of interest" description="Disordered" evidence="3">
    <location>
        <begin position="480"/>
        <end position="503"/>
    </location>
</feature>
<evidence type="ECO:0000256" key="2">
    <source>
        <dbReference type="SAM" id="Coils"/>
    </source>
</evidence>